<evidence type="ECO:0000313" key="11">
    <source>
        <dbReference type="Proteomes" id="UP000806285"/>
    </source>
</evidence>
<name>A0ABR9S1G2_9BURK</name>
<evidence type="ECO:0000256" key="5">
    <source>
        <dbReference type="ARBA" id="ARBA00022692"/>
    </source>
</evidence>
<evidence type="ECO:0000256" key="7">
    <source>
        <dbReference type="ARBA" id="ARBA00023136"/>
    </source>
</evidence>
<dbReference type="Proteomes" id="UP000806285">
    <property type="component" value="Unassembled WGS sequence"/>
</dbReference>
<evidence type="ECO:0000256" key="4">
    <source>
        <dbReference type="ARBA" id="ARBA00022475"/>
    </source>
</evidence>
<evidence type="ECO:0000256" key="1">
    <source>
        <dbReference type="ARBA" id="ARBA00004651"/>
    </source>
</evidence>
<keyword evidence="5 9" id="KW-0812">Transmembrane</keyword>
<keyword evidence="6 9" id="KW-1133">Transmembrane helix</keyword>
<gene>
    <name evidence="10" type="ORF">IM787_06130</name>
</gene>
<dbReference type="PANTHER" id="PTHR30472">
    <property type="entry name" value="FERRIC ENTEROBACTIN TRANSPORT SYSTEM PERMEASE PROTEIN"/>
    <property type="match status" value="1"/>
</dbReference>
<feature type="transmembrane region" description="Helical" evidence="9">
    <location>
        <begin position="200"/>
        <end position="220"/>
    </location>
</feature>
<dbReference type="InterPro" id="IPR000522">
    <property type="entry name" value="ABC_transptr_permease_BtuC"/>
</dbReference>
<feature type="transmembrane region" description="Helical" evidence="9">
    <location>
        <begin position="134"/>
        <end position="157"/>
    </location>
</feature>
<reference evidence="10 11" key="1">
    <citation type="submission" date="2020-10" db="EMBL/GenBank/DDBJ databases">
        <title>Ramlibacter sp. HM2 16S ribosomal RNA gene Genome sequencing and assembly.</title>
        <authorList>
            <person name="Kang M."/>
        </authorList>
    </citation>
    <scope>NUCLEOTIDE SEQUENCE [LARGE SCALE GENOMIC DNA]</scope>
    <source>
        <strain evidence="10 11">HM2</strain>
    </source>
</reference>
<comment type="subcellular location">
    <subcellularLocation>
        <location evidence="1">Cell membrane</location>
        <topology evidence="1">Multi-pass membrane protein</topology>
    </subcellularLocation>
</comment>
<evidence type="ECO:0000256" key="2">
    <source>
        <dbReference type="ARBA" id="ARBA00007935"/>
    </source>
</evidence>
<evidence type="ECO:0000256" key="3">
    <source>
        <dbReference type="ARBA" id="ARBA00022448"/>
    </source>
</evidence>
<dbReference type="Gene3D" id="1.10.3470.10">
    <property type="entry name" value="ABC transporter involved in vitamin B12 uptake, BtuC"/>
    <property type="match status" value="1"/>
</dbReference>
<dbReference type="EMBL" id="JADDIV010000002">
    <property type="protein sequence ID" value="MBE7367132.1"/>
    <property type="molecule type" value="Genomic_DNA"/>
</dbReference>
<keyword evidence="11" id="KW-1185">Reference proteome</keyword>
<evidence type="ECO:0000256" key="8">
    <source>
        <dbReference type="SAM" id="MobiDB-lite"/>
    </source>
</evidence>
<comment type="caution">
    <text evidence="10">The sequence shown here is derived from an EMBL/GenBank/DDBJ whole genome shotgun (WGS) entry which is preliminary data.</text>
</comment>
<protein>
    <submittedName>
        <fullName evidence="10">Iron ABC transporter permease</fullName>
    </submittedName>
</protein>
<keyword evidence="3" id="KW-0813">Transport</keyword>
<feature type="region of interest" description="Disordered" evidence="8">
    <location>
        <begin position="1"/>
        <end position="37"/>
    </location>
</feature>
<keyword evidence="4" id="KW-1003">Cell membrane</keyword>
<dbReference type="CDD" id="cd06550">
    <property type="entry name" value="TM_ABC_iron-siderophores_like"/>
    <property type="match status" value="1"/>
</dbReference>
<comment type="similarity">
    <text evidence="2">Belongs to the binding-protein-dependent transport system permease family. FecCD subfamily.</text>
</comment>
<feature type="transmembrane region" description="Helical" evidence="9">
    <location>
        <begin position="169"/>
        <end position="188"/>
    </location>
</feature>
<dbReference type="PANTHER" id="PTHR30472:SF25">
    <property type="entry name" value="ABC TRANSPORTER PERMEASE PROTEIN MJ0876-RELATED"/>
    <property type="match status" value="1"/>
</dbReference>
<feature type="transmembrane region" description="Helical" evidence="9">
    <location>
        <begin position="358"/>
        <end position="376"/>
    </location>
</feature>
<sequence>MGVLRAGPARQPAALHPVGQRRRGDRTGAAAGAPRVNGTVHRLPPRTVLVLGAALVLAAFAWGSARGAFTISPLQLLQVLADAATGAGQPSQERTVFLHIRLPRLLLGVGAGVGLGIAGALMQGLFRNPLVDPGLIGISSGAALAAGTVIVLGSVWWPELPRALGSWTLVLAAFAGGLAVTLAVYALAQGGSGTHIALMLLAGVAVNALAGAGLGLLNFLATDEQLRNIQFWLLGSLGGARWSAVLLVAAVVALATTIGCRLARALNAIALGEAQAVLLGVPVERVKRLAIVATALAVGAVTATTGIIGFIGLIAPHWVRLVAGPDHRIVIPASGLLGAALVLAADGVARTVLAPAELPLGVLTAAIGVPMFLALLRHFRERT</sequence>
<evidence type="ECO:0000313" key="10">
    <source>
        <dbReference type="EMBL" id="MBE7367132.1"/>
    </source>
</evidence>
<proteinExistence type="inferred from homology"/>
<accession>A0ABR9S1G2</accession>
<organism evidence="10 11">
    <name type="scientific">Ramlibacter pallidus</name>
    <dbReference type="NCBI Taxonomy" id="2780087"/>
    <lineage>
        <taxon>Bacteria</taxon>
        <taxon>Pseudomonadati</taxon>
        <taxon>Pseudomonadota</taxon>
        <taxon>Betaproteobacteria</taxon>
        <taxon>Burkholderiales</taxon>
        <taxon>Comamonadaceae</taxon>
        <taxon>Ramlibacter</taxon>
    </lineage>
</organism>
<evidence type="ECO:0000256" key="6">
    <source>
        <dbReference type="ARBA" id="ARBA00022989"/>
    </source>
</evidence>
<dbReference type="SUPFAM" id="SSF81345">
    <property type="entry name" value="ABC transporter involved in vitamin B12 uptake, BtuC"/>
    <property type="match status" value="1"/>
</dbReference>
<feature type="transmembrane region" description="Helical" evidence="9">
    <location>
        <begin position="329"/>
        <end position="352"/>
    </location>
</feature>
<feature type="transmembrane region" description="Helical" evidence="9">
    <location>
        <begin position="289"/>
        <end position="317"/>
    </location>
</feature>
<feature type="transmembrane region" description="Helical" evidence="9">
    <location>
        <begin position="48"/>
        <end position="65"/>
    </location>
</feature>
<dbReference type="InterPro" id="IPR037294">
    <property type="entry name" value="ABC_BtuC-like"/>
</dbReference>
<feature type="transmembrane region" description="Helical" evidence="9">
    <location>
        <begin position="240"/>
        <end position="258"/>
    </location>
</feature>
<evidence type="ECO:0000256" key="9">
    <source>
        <dbReference type="SAM" id="Phobius"/>
    </source>
</evidence>
<feature type="transmembrane region" description="Helical" evidence="9">
    <location>
        <begin position="105"/>
        <end position="122"/>
    </location>
</feature>
<keyword evidence="7 9" id="KW-0472">Membrane</keyword>
<dbReference type="Pfam" id="PF01032">
    <property type="entry name" value="FecCD"/>
    <property type="match status" value="1"/>
</dbReference>